<evidence type="ECO:0000313" key="1">
    <source>
        <dbReference type="EMBL" id="KKM77954.1"/>
    </source>
</evidence>
<dbReference type="GO" id="GO:0016765">
    <property type="term" value="F:transferase activity, transferring alkyl or aryl (other than methyl) groups"/>
    <property type="evidence" value="ECO:0007669"/>
    <property type="project" value="InterPro"/>
</dbReference>
<organism evidence="1">
    <name type="scientific">marine sediment metagenome</name>
    <dbReference type="NCBI Taxonomy" id="412755"/>
    <lineage>
        <taxon>unclassified sequences</taxon>
        <taxon>metagenomes</taxon>
        <taxon>ecological metagenomes</taxon>
    </lineage>
</organism>
<name>A0A0F9K736_9ZZZZ</name>
<reference evidence="1" key="1">
    <citation type="journal article" date="2015" name="Nature">
        <title>Complex archaea that bridge the gap between prokaryotes and eukaryotes.</title>
        <authorList>
            <person name="Spang A."/>
            <person name="Saw J.H."/>
            <person name="Jorgensen S.L."/>
            <person name="Zaremba-Niedzwiedzka K."/>
            <person name="Martijn J."/>
            <person name="Lind A.E."/>
            <person name="van Eijk R."/>
            <person name="Schleper C."/>
            <person name="Guy L."/>
            <person name="Ettema T.J."/>
        </authorList>
    </citation>
    <scope>NUCLEOTIDE SEQUENCE</scope>
</reference>
<dbReference type="EMBL" id="LAZR01008566">
    <property type="protein sequence ID" value="KKM77954.1"/>
    <property type="molecule type" value="Genomic_DNA"/>
</dbReference>
<comment type="caution">
    <text evidence="1">The sequence shown here is derived from an EMBL/GenBank/DDBJ whole genome shotgun (WGS) entry which is preliminary data.</text>
</comment>
<accession>A0A0F9K736</accession>
<dbReference type="SUPFAM" id="SSF64005">
    <property type="entry name" value="Undecaprenyl diphosphate synthase"/>
    <property type="match status" value="1"/>
</dbReference>
<protein>
    <submittedName>
        <fullName evidence="1">Uncharacterized protein</fullName>
    </submittedName>
</protein>
<dbReference type="AlphaFoldDB" id="A0A0F9K736"/>
<proteinExistence type="predicted"/>
<sequence>MDPIVYVLYLCYIGKDEYGSLARAFRKVMDGSGEDHNWDLFTSSIKNLREEMKWKYRYAFLYEAELAWTKFSHRDLLEFIERYKNG</sequence>
<dbReference type="InterPro" id="IPR036424">
    <property type="entry name" value="UPP_synth-like_sf"/>
</dbReference>
<gene>
    <name evidence="1" type="ORF">LCGC14_1364840</name>
</gene>